<evidence type="ECO:0000256" key="8">
    <source>
        <dbReference type="SAM" id="SignalP"/>
    </source>
</evidence>
<sequence>MRVSPPLLILALLCTILLAAAPPVQAAGNPLAAFTAKTTAKPATPPTTPPATLDAAQIDAAITTLNNPAERTALIATLEAMKHPATKPTATTTTTPTTSPNTGIGFVQEAETKARLILGDVGSALKAATDVRLVWHWMVFVATDSWLRQTVIRAVTRLAMVLATALAGEYLVIYLLRRPRAAILRRAARLRDSRHAEDEAGLAAAEAGESEKRPRRRSLRRWFRRLPLAFAHVLLALAPILIFALIGFLWLTGSLANERVAKLVVIAVLNAYLACRLTLEVARFLLAPGLRDIRLIRTTDRRAEWLVNWLRRIIGVIAFGYAAIATGGLFGLYHAASQVLIKLVSLIVHIMAAIMVLQARRPVAAIIRGDRHADHTRSGVITAARAGLARSWHILALFYIIALWIAWAIGVPHAFFIMLRIVLVFAIIAALARSIAAWMAHGLESAFDDEVTWRTQYPSLFTRLRLYVPVVKLVISIVLGTLAILVILQLWGIGVLAWFTVTRIGQRIVSAVITIGLAALIGLIAWETINAALEAQAERLVQQGRPGRAARYRTLLPMLRTTLLVIILVIVALVVLSAVGVNVTLLLGGLSIFGLAIGFGSQKLVQDIITGLFLLLEDAMQVGDTVTLGGMSGVVEKLSIRTIRLRGGDGSLNIIPFSSVTTVTNSSRDFGYAPINIGVGYGENIDRVQAVITEVFETMRAEPTWAAQISNDLELWGLDQFGASSINIVGRVKTPAGKQYGVRREFNRRIKIRFDAEGIELPYNYQKITIDPAEFRAAFGTPKTSPPAPTPGNG</sequence>
<feature type="transmembrane region" description="Helical" evidence="7">
    <location>
        <begin position="511"/>
        <end position="533"/>
    </location>
</feature>
<feature type="chain" id="PRO_5034256433" evidence="8">
    <location>
        <begin position="27"/>
        <end position="794"/>
    </location>
</feature>
<dbReference type="SUPFAM" id="SSF82689">
    <property type="entry name" value="Mechanosensitive channel protein MscS (YggB), C-terminal domain"/>
    <property type="match status" value="1"/>
</dbReference>
<comment type="similarity">
    <text evidence="2">Belongs to the MscS (TC 1.A.23) family.</text>
</comment>
<dbReference type="OrthoDB" id="9814206at2"/>
<evidence type="ECO:0000313" key="13">
    <source>
        <dbReference type="Proteomes" id="UP000186308"/>
    </source>
</evidence>
<dbReference type="InterPro" id="IPR045276">
    <property type="entry name" value="YbiO_bact"/>
</dbReference>
<comment type="caution">
    <text evidence="12">The sequence shown here is derived from an EMBL/GenBank/DDBJ whole genome shotgun (WGS) entry which is preliminary data.</text>
</comment>
<feature type="transmembrane region" description="Helical" evidence="7">
    <location>
        <begin position="554"/>
        <end position="575"/>
    </location>
</feature>
<feature type="signal peptide" evidence="8">
    <location>
        <begin position="1"/>
        <end position="26"/>
    </location>
</feature>
<evidence type="ECO:0000256" key="4">
    <source>
        <dbReference type="ARBA" id="ARBA00022692"/>
    </source>
</evidence>
<feature type="transmembrane region" description="Helical" evidence="7">
    <location>
        <begin position="309"/>
        <end position="333"/>
    </location>
</feature>
<dbReference type="InterPro" id="IPR049278">
    <property type="entry name" value="MS_channel_C"/>
</dbReference>
<proteinExistence type="inferred from homology"/>
<keyword evidence="4 7" id="KW-0812">Transmembrane</keyword>
<dbReference type="Pfam" id="PF21082">
    <property type="entry name" value="MS_channel_3rd"/>
    <property type="match status" value="1"/>
</dbReference>
<evidence type="ECO:0000256" key="3">
    <source>
        <dbReference type="ARBA" id="ARBA00022475"/>
    </source>
</evidence>
<feature type="transmembrane region" description="Helical" evidence="7">
    <location>
        <begin position="263"/>
        <end position="288"/>
    </location>
</feature>
<feature type="transmembrane region" description="Helical" evidence="7">
    <location>
        <begin position="473"/>
        <end position="499"/>
    </location>
</feature>
<dbReference type="InterPro" id="IPR006685">
    <property type="entry name" value="MscS_channel_2nd"/>
</dbReference>
<dbReference type="InterPro" id="IPR057485">
    <property type="entry name" value="YbiO-like_TM1"/>
</dbReference>
<dbReference type="Pfam" id="PF25392">
    <property type="entry name" value="MS_channel_TM1"/>
    <property type="match status" value="1"/>
</dbReference>
<feature type="transmembrane region" description="Helical" evidence="7">
    <location>
        <begin position="339"/>
        <end position="359"/>
    </location>
</feature>
<protein>
    <submittedName>
        <fullName evidence="12">Small conductance mechanosensitive channel</fullName>
    </submittedName>
</protein>
<evidence type="ECO:0000256" key="7">
    <source>
        <dbReference type="SAM" id="Phobius"/>
    </source>
</evidence>
<dbReference type="PANTHER" id="PTHR30460">
    <property type="entry name" value="MODERATE CONDUCTANCE MECHANOSENSITIVE CHANNEL YBIO"/>
    <property type="match status" value="1"/>
</dbReference>
<dbReference type="Gene3D" id="3.30.70.100">
    <property type="match status" value="1"/>
</dbReference>
<keyword evidence="6 7" id="KW-0472">Membrane</keyword>
<feature type="domain" description="Moderate conductance mechanosensitive channel YbiO-like transmembrane helix 1" evidence="11">
    <location>
        <begin position="426"/>
        <end position="498"/>
    </location>
</feature>
<evidence type="ECO:0000256" key="5">
    <source>
        <dbReference type="ARBA" id="ARBA00022989"/>
    </source>
</evidence>
<keyword evidence="13" id="KW-1185">Reference proteome</keyword>
<keyword evidence="8" id="KW-0732">Signal</keyword>
<dbReference type="EMBL" id="FTNE01000027">
    <property type="protein sequence ID" value="SIR37573.1"/>
    <property type="molecule type" value="Genomic_DNA"/>
</dbReference>
<evidence type="ECO:0000256" key="6">
    <source>
        <dbReference type="ARBA" id="ARBA00023136"/>
    </source>
</evidence>
<dbReference type="GO" id="GO:0005886">
    <property type="term" value="C:plasma membrane"/>
    <property type="evidence" value="ECO:0007669"/>
    <property type="project" value="UniProtKB-SubCell"/>
</dbReference>
<dbReference type="RefSeq" id="WP_051657510.1">
    <property type="nucleotide sequence ID" value="NZ_FTNE01000027.1"/>
</dbReference>
<dbReference type="InterPro" id="IPR010920">
    <property type="entry name" value="LSM_dom_sf"/>
</dbReference>
<evidence type="ECO:0000259" key="10">
    <source>
        <dbReference type="Pfam" id="PF21082"/>
    </source>
</evidence>
<feature type="transmembrane region" description="Helical" evidence="7">
    <location>
        <begin position="158"/>
        <end position="176"/>
    </location>
</feature>
<dbReference type="SUPFAM" id="SSF82861">
    <property type="entry name" value="Mechanosensitive channel protein MscS (YggB), transmembrane region"/>
    <property type="match status" value="1"/>
</dbReference>
<feature type="transmembrane region" description="Helical" evidence="7">
    <location>
        <begin position="226"/>
        <end position="251"/>
    </location>
</feature>
<dbReference type="InterPro" id="IPR023408">
    <property type="entry name" value="MscS_beta-dom_sf"/>
</dbReference>
<feature type="transmembrane region" description="Helical" evidence="7">
    <location>
        <begin position="415"/>
        <end position="432"/>
    </location>
</feature>
<dbReference type="Gene3D" id="2.30.30.60">
    <property type="match status" value="1"/>
</dbReference>
<feature type="domain" description="Mechanosensitive ion channel MscS" evidence="9">
    <location>
        <begin position="604"/>
        <end position="668"/>
    </location>
</feature>
<gene>
    <name evidence="12" type="ORF">SAMN05421828_12716</name>
</gene>
<evidence type="ECO:0000313" key="12">
    <source>
        <dbReference type="EMBL" id="SIR37573.1"/>
    </source>
</evidence>
<feature type="transmembrane region" description="Helical" evidence="7">
    <location>
        <begin position="392"/>
        <end position="409"/>
    </location>
</feature>
<dbReference type="SUPFAM" id="SSF50182">
    <property type="entry name" value="Sm-like ribonucleoproteins"/>
    <property type="match status" value="1"/>
</dbReference>
<accession>A0A8G2CN55</accession>
<keyword evidence="3" id="KW-1003">Cell membrane</keyword>
<evidence type="ECO:0000256" key="1">
    <source>
        <dbReference type="ARBA" id="ARBA00004651"/>
    </source>
</evidence>
<reference evidence="12 13" key="1">
    <citation type="submission" date="2017-01" db="EMBL/GenBank/DDBJ databases">
        <authorList>
            <person name="Varghese N."/>
            <person name="Submissions S."/>
        </authorList>
    </citation>
    <scope>NUCLEOTIDE SEQUENCE [LARGE SCALE GENOMIC DNA]</scope>
    <source>
        <strain evidence="12 13">ATCC 35905</strain>
    </source>
</reference>
<evidence type="ECO:0000259" key="11">
    <source>
        <dbReference type="Pfam" id="PF25392"/>
    </source>
</evidence>
<dbReference type="InterPro" id="IPR011014">
    <property type="entry name" value="MscS_channel_TM-2"/>
</dbReference>
<organism evidence="12 13">
    <name type="scientific">Acidiphilium rubrum</name>
    <dbReference type="NCBI Taxonomy" id="526"/>
    <lineage>
        <taxon>Bacteria</taxon>
        <taxon>Pseudomonadati</taxon>
        <taxon>Pseudomonadota</taxon>
        <taxon>Alphaproteobacteria</taxon>
        <taxon>Acetobacterales</taxon>
        <taxon>Acidocellaceae</taxon>
        <taxon>Acidiphilium</taxon>
    </lineage>
</organism>
<dbReference type="Gene3D" id="1.10.287.1260">
    <property type="match status" value="1"/>
</dbReference>
<dbReference type="InterPro" id="IPR011066">
    <property type="entry name" value="MscS_channel_C_sf"/>
</dbReference>
<dbReference type="PANTHER" id="PTHR30460:SF0">
    <property type="entry name" value="MODERATE CONDUCTANCE MECHANOSENSITIVE CHANNEL YBIO"/>
    <property type="match status" value="1"/>
</dbReference>
<name>A0A8G2CN55_ACIRU</name>
<comment type="subcellular location">
    <subcellularLocation>
        <location evidence="1">Cell membrane</location>
        <topology evidence="1">Multi-pass membrane protein</topology>
    </subcellularLocation>
</comment>
<dbReference type="Proteomes" id="UP000186308">
    <property type="component" value="Unassembled WGS sequence"/>
</dbReference>
<dbReference type="GO" id="GO:0008381">
    <property type="term" value="F:mechanosensitive monoatomic ion channel activity"/>
    <property type="evidence" value="ECO:0007669"/>
    <property type="project" value="InterPro"/>
</dbReference>
<evidence type="ECO:0000259" key="9">
    <source>
        <dbReference type="Pfam" id="PF00924"/>
    </source>
</evidence>
<keyword evidence="5 7" id="KW-1133">Transmembrane helix</keyword>
<dbReference type="AlphaFoldDB" id="A0A8G2CN55"/>
<evidence type="ECO:0000256" key="2">
    <source>
        <dbReference type="ARBA" id="ARBA00008017"/>
    </source>
</evidence>
<feature type="domain" description="Mechanosensitive ion channel MscS C-terminal" evidence="10">
    <location>
        <begin position="675"/>
        <end position="761"/>
    </location>
</feature>
<dbReference type="Pfam" id="PF00924">
    <property type="entry name" value="MS_channel_2nd"/>
    <property type="match status" value="1"/>
</dbReference>